<name>A0A4Q5AFT3_9BIFI</name>
<accession>A0A4Q5AFT3</accession>
<proteinExistence type="predicted"/>
<comment type="caution">
    <text evidence="1">The sequence shown here is derived from an EMBL/GenBank/DDBJ whole genome shotgun (WGS) entry which is preliminary data.</text>
</comment>
<protein>
    <submittedName>
        <fullName evidence="1">Uncharacterized protein</fullName>
    </submittedName>
</protein>
<reference evidence="1 2" key="1">
    <citation type="submission" date="2018-12" db="EMBL/GenBank/DDBJ databases">
        <title>Unveiling genomic diversity among members of the Bifidobacterium pseudolongum species, a widely distributed gut commensal of the animal kingdom.</title>
        <authorList>
            <person name="Lugli G.A."/>
            <person name="Duranti S."/>
            <person name="Albert K."/>
            <person name="Mancabelli L."/>
            <person name="Napoli S."/>
            <person name="Viappiani A."/>
            <person name="Anzalone R."/>
            <person name="Longhi G."/>
            <person name="Milani C."/>
            <person name="Turroni F."/>
            <person name="Alessandri G."/>
            <person name="Sela D.A."/>
            <person name="Van Sinderen D."/>
            <person name="Ventura M."/>
        </authorList>
    </citation>
    <scope>NUCLEOTIDE SEQUENCE [LARGE SCALE GENOMIC DNA]</scope>
    <source>
        <strain evidence="1 2">2032B</strain>
    </source>
</reference>
<sequence>MTPEQEYVALHDAPEIGWNRHTFMEYVTDREWTEPELRHLAAWTAKHQAMVLNCYGLGDTLPMLWSDQIQDQVAAQNGLTTPQNDPNVADDPESDLLARIQDEIEEETRDYDPDEPIDDIDYWCGLLLSDEDVQRMTGQTE</sequence>
<dbReference type="AlphaFoldDB" id="A0A4Q5AFT3"/>
<dbReference type="RefSeq" id="WP_129853651.1">
    <property type="nucleotide sequence ID" value="NZ_RYUQ01000002.1"/>
</dbReference>
<dbReference type="Proteomes" id="UP000292535">
    <property type="component" value="Unassembled WGS sequence"/>
</dbReference>
<evidence type="ECO:0000313" key="1">
    <source>
        <dbReference type="EMBL" id="RYQ26445.1"/>
    </source>
</evidence>
<organism evidence="1 2">
    <name type="scientific">Bifidobacterium pseudolongum subsp. globosum</name>
    <dbReference type="NCBI Taxonomy" id="1690"/>
    <lineage>
        <taxon>Bacteria</taxon>
        <taxon>Bacillati</taxon>
        <taxon>Actinomycetota</taxon>
        <taxon>Actinomycetes</taxon>
        <taxon>Bifidobacteriales</taxon>
        <taxon>Bifidobacteriaceae</taxon>
        <taxon>Bifidobacterium</taxon>
    </lineage>
</organism>
<gene>
    <name evidence="1" type="ORF">PG2032B_1041</name>
</gene>
<evidence type="ECO:0000313" key="2">
    <source>
        <dbReference type="Proteomes" id="UP000292535"/>
    </source>
</evidence>
<dbReference type="EMBL" id="RYUQ01000002">
    <property type="protein sequence ID" value="RYQ26445.1"/>
    <property type="molecule type" value="Genomic_DNA"/>
</dbReference>